<evidence type="ECO:0000313" key="4">
    <source>
        <dbReference type="EMBL" id="AHY44948.1"/>
    </source>
</evidence>
<dbReference type="OrthoDB" id="9806984at2"/>
<keyword evidence="2" id="KW-1133">Transmembrane helix</keyword>
<feature type="coiled-coil region" evidence="1">
    <location>
        <begin position="244"/>
        <end position="296"/>
    </location>
</feature>
<dbReference type="Pfam" id="PF02470">
    <property type="entry name" value="MlaD"/>
    <property type="match status" value="1"/>
</dbReference>
<feature type="transmembrane region" description="Helical" evidence="2">
    <location>
        <begin position="6"/>
        <end position="28"/>
    </location>
</feature>
<protein>
    <submittedName>
        <fullName evidence="4">ABC transporter permease</fullName>
    </submittedName>
</protein>
<name>A0A023WXX0_STUST</name>
<evidence type="ECO:0000313" key="5">
    <source>
        <dbReference type="Proteomes" id="UP000025238"/>
    </source>
</evidence>
<evidence type="ECO:0000259" key="3">
    <source>
        <dbReference type="Pfam" id="PF02470"/>
    </source>
</evidence>
<keyword evidence="2" id="KW-0812">Transmembrane</keyword>
<organism evidence="4 5">
    <name type="scientific">Stutzerimonas stutzeri</name>
    <name type="common">Pseudomonas stutzeri</name>
    <dbReference type="NCBI Taxonomy" id="316"/>
    <lineage>
        <taxon>Bacteria</taxon>
        <taxon>Pseudomonadati</taxon>
        <taxon>Pseudomonadota</taxon>
        <taxon>Gammaproteobacteria</taxon>
        <taxon>Pseudomonadales</taxon>
        <taxon>Pseudomonadaceae</taxon>
        <taxon>Stutzerimonas</taxon>
    </lineage>
</organism>
<keyword evidence="1" id="KW-0175">Coiled coil</keyword>
<feature type="domain" description="Mce/MlaD" evidence="3">
    <location>
        <begin position="37"/>
        <end position="115"/>
    </location>
</feature>
<dbReference type="PATRIC" id="fig|316.97.peg.4342"/>
<dbReference type="AlphaFoldDB" id="A0A023WXX0"/>
<dbReference type="PANTHER" id="PTHR36698:SF2">
    <property type="entry name" value="MCE_MLAD DOMAIN-CONTAINING PROTEIN"/>
    <property type="match status" value="1"/>
</dbReference>
<accession>A0A023WXX0</accession>
<dbReference type="PANTHER" id="PTHR36698">
    <property type="entry name" value="BLL5892 PROTEIN"/>
    <property type="match status" value="1"/>
</dbReference>
<evidence type="ECO:0000256" key="1">
    <source>
        <dbReference type="SAM" id="Coils"/>
    </source>
</evidence>
<gene>
    <name evidence="4" type="ORF">UIB01_21690</name>
</gene>
<dbReference type="Proteomes" id="UP000025238">
    <property type="component" value="Chromosome"/>
</dbReference>
<dbReference type="EMBL" id="CP007509">
    <property type="protein sequence ID" value="AHY44948.1"/>
    <property type="molecule type" value="Genomic_DNA"/>
</dbReference>
<dbReference type="KEGG" id="pstu:UIB01_21690"/>
<dbReference type="InterPro" id="IPR003399">
    <property type="entry name" value="Mce/MlaD"/>
</dbReference>
<evidence type="ECO:0000256" key="2">
    <source>
        <dbReference type="SAM" id="Phobius"/>
    </source>
</evidence>
<proteinExistence type="predicted"/>
<sequence>METRAHHVLIGLFTVLAVGGALLFALWLGKSSMDREYNYYEISFNRAVSGLSNGSSVEYSGIKVGDVEALWLEPDDPRKVRARIRVYSGTPIKQDTRARLALANITGSMIIQLHSGTPQSPPLEGKRGEPPLIIADPSPLSALLENGEDLMTNINNLLRSANLMLSEDNAGRIGRTLANLEQATSVLAEQRGDLSQALTQLGQLGQQTNTALAEITRLTQNANGLIDEEGRQLLSRAGESMAALERATSRLDTLLSDNQGALNNGLQGFSDLGPAINELRGTLGALRRVTQRLEDNPSGFLLGREKIQEFTP</sequence>
<keyword evidence="2" id="KW-0472">Membrane</keyword>
<reference evidence="4 5" key="1">
    <citation type="submission" date="2014-03" db="EMBL/GenBank/DDBJ databases">
        <title>Complete genome sequence of Pseudomonas stutzeri 19SMN4.</title>
        <authorList>
            <person name="Brunet-Galmes I."/>
            <person name="Nogales B."/>
            <person name="Busquets A."/>
            <person name="Pena A."/>
            <person name="Gomila M."/>
            <person name="Garcia-Valdes E."/>
            <person name="Lalucat J."/>
            <person name="Bennasar A."/>
            <person name="Bosch R."/>
        </authorList>
    </citation>
    <scope>NUCLEOTIDE SEQUENCE [LARGE SCALE GENOMIC DNA]</scope>
    <source>
        <strain evidence="4 5">19SMN4</strain>
    </source>
</reference>